<sequence>MKKILVVLLLCILITLNAKDLPTEKSLIEGTLQNGFKYTIKKNAKPKSRAEFRLLVKVGSVDEDNDQKGIAHFTEHMAFNGSKHFKKNELIKYLESIGVRFGNDLNANTGYENTLYKLTVPLEKDNLKKSFLVFEDWASGLNFNPNEFDKERGVILEEARSRDTVGLRLYNKSKYMVLGDSKFMDRLPIGDKEIIKNISVNRAKDFYDKWYRPEFMHFVAVGDFNITKIEGLIKEHFSTLKNSNSEKRVSREIPDMNYTQVLSITDKEVTSNSLSVQYIDEIIYTRTEDDMRRGIIESMVYNLFNMKAEEQLLKDNPKATTIRFTSGQINSHKGGYKFSVSYRGDNELSALKELYEMIFSFQKYGFSENSLNLVKKHKLALNEKEYKRISDIRSSSVASSLVKCASNDYPFVDYDYKYRFKKELISDIKLDEVNAKYREILAIANRVILFINTTGNNVSKEDALKTIDKAKETLTDYSKAEKLPEKLLNKELKERKILSKKYDKKTGVYKFVLENGIEVIFKQTDFSKNKVKLQGFSFGGDSLYDVKDLDSAIKATGFVSKSGAGEFSSIDIAKILAGKDVSASIGISELNENVYGSANVEDIDTMFELMYLKLTKPKIDKTIAKNRKKYLKYVAQEEDKNPKTKFSKEFFRYFYKNNPRIIYDTNETINRLNSDDMLKIFKDRFSDMNNFHFAIIGDIEVKKIEKLIAKYLGNLPTKEREESFVDRKKEYLEGNQKFIKDYNNENISNVAILFKSRLAYTKKRELALDAMTSILKVRLRELIREEKSGVYGIGVSTEISRLEKNRSTAKIRFSCDPKRRAELISAVYGVIETLKKDSVTNKELDVYKKKFHKSYETAMRENYYWLSYMVDSYRYGTPIEDILKLPKMVDNVSKDDVKKIANEIFVKDVLQAELNPKKEDKK</sequence>
<dbReference type="GO" id="GO:0006508">
    <property type="term" value="P:proteolysis"/>
    <property type="evidence" value="ECO:0007669"/>
    <property type="project" value="UniProtKB-KW"/>
</dbReference>
<dbReference type="Pfam" id="PF05193">
    <property type="entry name" value="Peptidase_M16_C"/>
    <property type="match status" value="2"/>
</dbReference>
<evidence type="ECO:0000256" key="3">
    <source>
        <dbReference type="ARBA" id="ARBA00022801"/>
    </source>
</evidence>
<keyword evidence="3 8" id="KW-0378">Hydrolase</keyword>
<reference evidence="8" key="1">
    <citation type="submission" date="2016-10" db="EMBL/GenBank/DDBJ databases">
        <authorList>
            <person name="de Groot N.N."/>
        </authorList>
    </citation>
    <scope>NUCLEOTIDE SEQUENCE</scope>
</reference>
<evidence type="ECO:0000259" key="7">
    <source>
        <dbReference type="Pfam" id="PF05193"/>
    </source>
</evidence>
<evidence type="ECO:0000256" key="1">
    <source>
        <dbReference type="ARBA" id="ARBA00007261"/>
    </source>
</evidence>
<dbReference type="GO" id="GO:0046872">
    <property type="term" value="F:metal ion binding"/>
    <property type="evidence" value="ECO:0007669"/>
    <property type="project" value="InterPro"/>
</dbReference>
<dbReference type="InterPro" id="IPR050626">
    <property type="entry name" value="Peptidase_M16"/>
</dbReference>
<dbReference type="EMBL" id="FPHE01000059">
    <property type="protein sequence ID" value="SFV55138.1"/>
    <property type="molecule type" value="Genomic_DNA"/>
</dbReference>
<evidence type="ECO:0000256" key="2">
    <source>
        <dbReference type="ARBA" id="ARBA00022670"/>
    </source>
</evidence>
<keyword evidence="2 8" id="KW-0645">Protease</keyword>
<name>A0A1W1BNI9_9ZZZZ</name>
<evidence type="ECO:0000256" key="5">
    <source>
        <dbReference type="ARBA" id="ARBA00023049"/>
    </source>
</evidence>
<dbReference type="AlphaFoldDB" id="A0A1W1BNI9"/>
<comment type="similarity">
    <text evidence="1">Belongs to the peptidase M16 family.</text>
</comment>
<dbReference type="PANTHER" id="PTHR43690:SF34">
    <property type="entry name" value="ZINC PROTEASE PQQL-LIKE"/>
    <property type="match status" value="1"/>
</dbReference>
<dbReference type="GO" id="GO:0008237">
    <property type="term" value="F:metallopeptidase activity"/>
    <property type="evidence" value="ECO:0007669"/>
    <property type="project" value="UniProtKB-KW"/>
</dbReference>
<dbReference type="SUPFAM" id="SSF63411">
    <property type="entry name" value="LuxS/MPP-like metallohydrolase"/>
    <property type="match status" value="3"/>
</dbReference>
<gene>
    <name evidence="8" type="ORF">MNB_SV-12-310</name>
</gene>
<keyword evidence="4" id="KW-0862">Zinc</keyword>
<dbReference type="InterPro" id="IPR011765">
    <property type="entry name" value="Pept_M16_N"/>
</dbReference>
<feature type="domain" description="Peptidase M16 C-terminal" evidence="7">
    <location>
        <begin position="197"/>
        <end position="313"/>
    </location>
</feature>
<feature type="domain" description="Peptidase M16 N-terminal" evidence="6">
    <location>
        <begin position="40"/>
        <end position="160"/>
    </location>
</feature>
<dbReference type="EC" id="3.4.99.-" evidence="8"/>
<evidence type="ECO:0000259" key="6">
    <source>
        <dbReference type="Pfam" id="PF00675"/>
    </source>
</evidence>
<dbReference type="PANTHER" id="PTHR43690">
    <property type="entry name" value="NARDILYSIN"/>
    <property type="match status" value="1"/>
</dbReference>
<dbReference type="InterPro" id="IPR011249">
    <property type="entry name" value="Metalloenz_LuxS/M16"/>
</dbReference>
<dbReference type="Pfam" id="PF00675">
    <property type="entry name" value="Peptidase_M16"/>
    <property type="match status" value="1"/>
</dbReference>
<evidence type="ECO:0000313" key="8">
    <source>
        <dbReference type="EMBL" id="SFV55138.1"/>
    </source>
</evidence>
<protein>
    <submittedName>
        <fullName evidence="8">Probable zinc protease pqqL</fullName>
        <ecNumber evidence="8">3.4.99.-</ecNumber>
    </submittedName>
</protein>
<evidence type="ECO:0000256" key="4">
    <source>
        <dbReference type="ARBA" id="ARBA00022833"/>
    </source>
</evidence>
<accession>A0A1W1BNI9</accession>
<organism evidence="8">
    <name type="scientific">hydrothermal vent metagenome</name>
    <dbReference type="NCBI Taxonomy" id="652676"/>
    <lineage>
        <taxon>unclassified sequences</taxon>
        <taxon>metagenomes</taxon>
        <taxon>ecological metagenomes</taxon>
    </lineage>
</organism>
<feature type="domain" description="Peptidase M16 C-terminal" evidence="7">
    <location>
        <begin position="672"/>
        <end position="850"/>
    </location>
</feature>
<keyword evidence="5" id="KW-0482">Metalloprotease</keyword>
<proteinExistence type="inferred from homology"/>
<dbReference type="Gene3D" id="3.30.830.10">
    <property type="entry name" value="Metalloenzyme, LuxS/M16 peptidase-like"/>
    <property type="match status" value="4"/>
</dbReference>
<dbReference type="InterPro" id="IPR007863">
    <property type="entry name" value="Peptidase_M16_C"/>
</dbReference>